<dbReference type="PANTHER" id="PTHR37012">
    <property type="entry name" value="B-ZIP TRANSCRIPTION FACTOR (EUROFUNG)-RELATED"/>
    <property type="match status" value="1"/>
</dbReference>
<dbReference type="Proteomes" id="UP000800096">
    <property type="component" value="Unassembled WGS sequence"/>
</dbReference>
<name>A0A6A5QDP6_AMPQU</name>
<dbReference type="EMBL" id="ML979138">
    <property type="protein sequence ID" value="KAF1913489.1"/>
    <property type="molecule type" value="Genomic_DNA"/>
</dbReference>
<sequence>MVNRPASDAAPPQSSVAPVVKRKRRASCLGEQERRDRKRAIDREAQRSLREKTKTHIAELERTIQILRDQDRTGATSSLLSEIAVLRAENERLRDVIDSVKSVIGCDPFPRGNAGNRSGNDGGQPSPKIRTISFANDTKPALSTPLDSHNPFDFQERILASNRPLDLDGMTIMAGSEADMPAVPDPNIGMDLHSEPIFGPNWRCPSPVVLHIGNPEPSRSSPSSAACPVWKKSNELFGKVFDYRSTETSSAGTGTSLITLPKTEAHLLYQAIQKGWDKTSNEWLQSPALLILKQPTLRDRLGQNHTEIFQHGDRSKSYSSGDLRFDWPFAFQDAFFHDGRTDSRRPSSLFERYHRDLKYRTVDIKFYARFPDNGGGSGGGVREGEVRWKEAGASSD</sequence>
<evidence type="ECO:0000313" key="3">
    <source>
        <dbReference type="Proteomes" id="UP000800096"/>
    </source>
</evidence>
<evidence type="ECO:0000313" key="2">
    <source>
        <dbReference type="EMBL" id="KAF1913489.1"/>
    </source>
</evidence>
<dbReference type="InterPro" id="IPR046347">
    <property type="entry name" value="bZIP_sf"/>
</dbReference>
<dbReference type="AlphaFoldDB" id="A0A6A5QDP6"/>
<reference evidence="2" key="1">
    <citation type="journal article" date="2020" name="Stud. Mycol.">
        <title>101 Dothideomycetes genomes: a test case for predicting lifestyles and emergence of pathogens.</title>
        <authorList>
            <person name="Haridas S."/>
            <person name="Albert R."/>
            <person name="Binder M."/>
            <person name="Bloem J."/>
            <person name="Labutti K."/>
            <person name="Salamov A."/>
            <person name="Andreopoulos B."/>
            <person name="Baker S."/>
            <person name="Barry K."/>
            <person name="Bills G."/>
            <person name="Bluhm B."/>
            <person name="Cannon C."/>
            <person name="Castanera R."/>
            <person name="Culley D."/>
            <person name="Daum C."/>
            <person name="Ezra D."/>
            <person name="Gonzalez J."/>
            <person name="Henrissat B."/>
            <person name="Kuo A."/>
            <person name="Liang C."/>
            <person name="Lipzen A."/>
            <person name="Lutzoni F."/>
            <person name="Magnuson J."/>
            <person name="Mondo S."/>
            <person name="Nolan M."/>
            <person name="Ohm R."/>
            <person name="Pangilinan J."/>
            <person name="Park H.-J."/>
            <person name="Ramirez L."/>
            <person name="Alfaro M."/>
            <person name="Sun H."/>
            <person name="Tritt A."/>
            <person name="Yoshinaga Y."/>
            <person name="Zwiers L.-H."/>
            <person name="Turgeon B."/>
            <person name="Goodwin S."/>
            <person name="Spatafora J."/>
            <person name="Crous P."/>
            <person name="Grigoriev I."/>
        </authorList>
    </citation>
    <scope>NUCLEOTIDE SEQUENCE</scope>
    <source>
        <strain evidence="2">HMLAC05119</strain>
    </source>
</reference>
<dbReference type="CDD" id="cd14688">
    <property type="entry name" value="bZIP_YAP"/>
    <property type="match status" value="1"/>
</dbReference>
<dbReference type="SUPFAM" id="SSF57959">
    <property type="entry name" value="Leucine zipper domain"/>
    <property type="match status" value="1"/>
</dbReference>
<accession>A0A6A5QDP6</accession>
<protein>
    <recommendedName>
        <fullName evidence="4">BZIP domain-containing protein</fullName>
    </recommendedName>
</protein>
<dbReference type="GO" id="GO:0003700">
    <property type="term" value="F:DNA-binding transcription factor activity"/>
    <property type="evidence" value="ECO:0007669"/>
    <property type="project" value="InterPro"/>
</dbReference>
<organism evidence="2 3">
    <name type="scientific">Ampelomyces quisqualis</name>
    <name type="common">Powdery mildew agent</name>
    <dbReference type="NCBI Taxonomy" id="50730"/>
    <lineage>
        <taxon>Eukaryota</taxon>
        <taxon>Fungi</taxon>
        <taxon>Dikarya</taxon>
        <taxon>Ascomycota</taxon>
        <taxon>Pezizomycotina</taxon>
        <taxon>Dothideomycetes</taxon>
        <taxon>Pleosporomycetidae</taxon>
        <taxon>Pleosporales</taxon>
        <taxon>Pleosporineae</taxon>
        <taxon>Phaeosphaeriaceae</taxon>
        <taxon>Ampelomyces</taxon>
    </lineage>
</organism>
<feature type="region of interest" description="Disordered" evidence="1">
    <location>
        <begin position="107"/>
        <end position="130"/>
    </location>
</feature>
<evidence type="ECO:0008006" key="4">
    <source>
        <dbReference type="Google" id="ProtNLM"/>
    </source>
</evidence>
<dbReference type="Gene3D" id="1.20.5.170">
    <property type="match status" value="1"/>
</dbReference>
<proteinExistence type="predicted"/>
<evidence type="ECO:0000256" key="1">
    <source>
        <dbReference type="SAM" id="MobiDB-lite"/>
    </source>
</evidence>
<feature type="region of interest" description="Disordered" evidence="1">
    <location>
        <begin position="1"/>
        <end position="50"/>
    </location>
</feature>
<keyword evidence="3" id="KW-1185">Reference proteome</keyword>
<dbReference type="OrthoDB" id="5086080at2759"/>
<dbReference type="PANTHER" id="PTHR37012:SF7">
    <property type="entry name" value="B-ZIP TRANSCRIPTION FACTOR (EUROFUNG)-RELATED"/>
    <property type="match status" value="1"/>
</dbReference>
<feature type="compositionally biased region" description="Basic and acidic residues" evidence="1">
    <location>
        <begin position="31"/>
        <end position="50"/>
    </location>
</feature>
<gene>
    <name evidence="2" type="ORF">BDU57DRAFT_589156</name>
</gene>
<feature type="region of interest" description="Disordered" evidence="1">
    <location>
        <begin position="373"/>
        <end position="396"/>
    </location>
</feature>